<dbReference type="Pfam" id="PF00238">
    <property type="entry name" value="Ribosomal_L14"/>
    <property type="match status" value="1"/>
</dbReference>
<dbReference type="SUPFAM" id="SSF50193">
    <property type="entry name" value="Ribosomal protein L14"/>
    <property type="match status" value="1"/>
</dbReference>
<dbReference type="Gene3D" id="2.40.150.20">
    <property type="entry name" value="Ribosomal protein L14"/>
    <property type="match status" value="1"/>
</dbReference>
<dbReference type="PANTHER" id="PTHR11761:SF3">
    <property type="entry name" value="LARGE RIBOSOMAL SUBUNIT PROTEIN UL14M"/>
    <property type="match status" value="1"/>
</dbReference>
<keyword evidence="2 4" id="KW-0689">Ribosomal protein</keyword>
<name>A0A1J0RDL8_9STRA</name>
<dbReference type="AlphaFoldDB" id="A0A1J0RDL8"/>
<comment type="similarity">
    <text evidence="1 4">Belongs to the universal ribosomal protein uL14 family.</text>
</comment>
<dbReference type="GO" id="GO:0070180">
    <property type="term" value="F:large ribosomal subunit rRNA binding"/>
    <property type="evidence" value="ECO:0007669"/>
    <property type="project" value="TreeGrafter"/>
</dbReference>
<dbReference type="GO" id="GO:0003735">
    <property type="term" value="F:structural constituent of ribosome"/>
    <property type="evidence" value="ECO:0007669"/>
    <property type="project" value="InterPro"/>
</dbReference>
<dbReference type="RefSeq" id="YP_009326065.1">
    <property type="nucleotide sequence ID" value="NC_032029.1"/>
</dbReference>
<dbReference type="InterPro" id="IPR000218">
    <property type="entry name" value="Ribosomal_uL14"/>
</dbReference>
<dbReference type="NCBIfam" id="TIGR01067">
    <property type="entry name" value="rplN_bact"/>
    <property type="match status" value="1"/>
</dbReference>
<dbReference type="GO" id="GO:0005762">
    <property type="term" value="C:mitochondrial large ribosomal subunit"/>
    <property type="evidence" value="ECO:0007669"/>
    <property type="project" value="TreeGrafter"/>
</dbReference>
<organism evidence="5">
    <name type="scientific">Asterionella formosa</name>
    <dbReference type="NCBI Taxonomy" id="210441"/>
    <lineage>
        <taxon>Eukaryota</taxon>
        <taxon>Sar</taxon>
        <taxon>Stramenopiles</taxon>
        <taxon>Ochrophyta</taxon>
        <taxon>Bacillariophyta</taxon>
        <taxon>Fragilariophyceae</taxon>
        <taxon>Fragilariophycidae</taxon>
        <taxon>Fragilariales</taxon>
        <taxon>Fragilariaceae</taxon>
        <taxon>Asterionella</taxon>
    </lineage>
</organism>
<proteinExistence type="inferred from homology"/>
<evidence type="ECO:0000256" key="2">
    <source>
        <dbReference type="ARBA" id="ARBA00022980"/>
    </source>
</evidence>
<dbReference type="GO" id="GO:0006412">
    <property type="term" value="P:translation"/>
    <property type="evidence" value="ECO:0007669"/>
    <property type="project" value="InterPro"/>
</dbReference>
<dbReference type="CDD" id="cd00337">
    <property type="entry name" value="Ribosomal_uL14"/>
    <property type="match status" value="1"/>
</dbReference>
<keyword evidence="3 4" id="KW-0687">Ribonucleoprotein</keyword>
<accession>A0A1J0RDL8</accession>
<evidence type="ECO:0000256" key="3">
    <source>
        <dbReference type="ARBA" id="ARBA00023274"/>
    </source>
</evidence>
<dbReference type="InterPro" id="IPR036853">
    <property type="entry name" value="Ribosomal_uL14_sf"/>
</dbReference>
<gene>
    <name evidence="5" type="primary">rpl14</name>
    <name evidence="5" type="ORF">BGL49_021</name>
</gene>
<dbReference type="HAMAP" id="MF_01367">
    <property type="entry name" value="Ribosomal_uL14"/>
    <property type="match status" value="1"/>
</dbReference>
<evidence type="ECO:0000256" key="4">
    <source>
        <dbReference type="RuleBase" id="RU003949"/>
    </source>
</evidence>
<evidence type="ECO:0000313" key="5">
    <source>
        <dbReference type="EMBL" id="APD75826.1"/>
    </source>
</evidence>
<dbReference type="PANTHER" id="PTHR11761">
    <property type="entry name" value="50S/60S RIBOSOMAL PROTEIN L14/L23"/>
    <property type="match status" value="1"/>
</dbReference>
<dbReference type="SMART" id="SM01374">
    <property type="entry name" value="Ribosomal_L14"/>
    <property type="match status" value="1"/>
</dbReference>
<keyword evidence="5" id="KW-0496">Mitochondrion</keyword>
<geneLocation type="mitochondrion" evidence="5"/>
<dbReference type="GeneID" id="30510697"/>
<dbReference type="InterPro" id="IPR005745">
    <property type="entry name" value="Ribosomal_uL14_bac-type"/>
</dbReference>
<evidence type="ECO:0000256" key="1">
    <source>
        <dbReference type="ARBA" id="ARBA00010745"/>
    </source>
</evidence>
<protein>
    <submittedName>
        <fullName evidence="5">Ribosomal protein L14</fullName>
    </submittedName>
</protein>
<reference evidence="5" key="1">
    <citation type="submission" date="2016-10" db="EMBL/GenBank/DDBJ databases">
        <title>Complete mitochondrial genome of the freshwater diatom Asterionella formosa.</title>
        <authorList>
            <person name="Villain A."/>
            <person name="Kojadinovic M."/>
            <person name="Puppo C."/>
            <person name="Prioretti L."/>
            <person name="Hubert P."/>
            <person name="Zhang Y."/>
            <person name="Gregori G."/>
            <person name="Roulet A."/>
            <person name="Roques C."/>
            <person name="Claverie J.-M."/>
            <person name="Gontero B."/>
            <person name="Blanc G."/>
        </authorList>
    </citation>
    <scope>NUCLEOTIDE SEQUENCE</scope>
    <source>
        <strain evidence="5">BGM1</strain>
    </source>
</reference>
<sequence>MVQLQTILKVSDNSGAKTAKCIKVLGGFKRKFACPGDLIVVSIQQLRNKSKILSKVKKGEVFKGLIIRTKKQIKKKDGLITFFNDNCVSLINKQNSPVASRIIGPVSRLLKCGKYLKFVTISAGLI</sequence>
<dbReference type="EMBL" id="KY021079">
    <property type="protein sequence ID" value="APD75826.1"/>
    <property type="molecule type" value="Genomic_DNA"/>
</dbReference>